<feature type="transmembrane region" description="Helical" evidence="6">
    <location>
        <begin position="327"/>
        <end position="351"/>
    </location>
</feature>
<sequence length="548" mass="62887">MTFKDSLLKWYPTLRHVEDYPEDIGAEISNKDQIAGNNDQKLDIDASVLSVDTDNDSTPVEYRDEANRPWWKFFDEYEYRYNRYETKRHKWWLWFEEGTSKEEKKLLFKLDILVAGYVFMVYWVKSLDSSNISNAYVSNMKEDLNFQGNDYVNTVTVFNVSSVIFQIPAMYLFPRFPLHLYFPILDAGWGLFTLFSYKVQNVGQIQAMRFFVGAFESGFYAAVHYILVSSSGLFQAAVFRNLDGANGLAGWRWMFIVDAVCTLPLALIGFLFVPGTPYSCYSIWLTDDEIRLARRRLKKANITPPSAKPPNFLDKDLWKRVLKTWKLYVLTLFSIGCWNSSTTAGSGYILWLKSLKRYSIPQVNDLSIIAPLIGIILITLVCGGADVFRSRSGAIICSSILNFVSCLILLIWDVPEGAKWFGFAILYAGWASASVIYSFCNDILRKDPQERAITFILLYSISQSTNVWIVKLIWPTVDAPRYTVGYGTTLAFVFYLIIVTLITLYYYKRDEERIARENGIVLYNSQTGDIPPEVKAHLNKTQGTELTN</sequence>
<dbReference type="AlphaFoldDB" id="K0KNP0"/>
<dbReference type="Gene3D" id="1.20.1250.20">
    <property type="entry name" value="MFS general substrate transporter like domains"/>
    <property type="match status" value="1"/>
</dbReference>
<feature type="transmembrane region" description="Helical" evidence="6">
    <location>
        <begin position="218"/>
        <end position="239"/>
    </location>
</feature>
<dbReference type="GO" id="GO:0016020">
    <property type="term" value="C:membrane"/>
    <property type="evidence" value="ECO:0007669"/>
    <property type="project" value="UniProtKB-SubCell"/>
</dbReference>
<reference evidence="7 8" key="1">
    <citation type="journal article" date="2012" name="Eukaryot. Cell">
        <title>Draft genome sequence of Wickerhamomyces ciferrii NRRL Y-1031 F-60-10.</title>
        <authorList>
            <person name="Schneider J."/>
            <person name="Andrea H."/>
            <person name="Blom J."/>
            <person name="Jaenicke S."/>
            <person name="Ruckert C."/>
            <person name="Schorsch C."/>
            <person name="Szczepanowski R."/>
            <person name="Farwick M."/>
            <person name="Goesmann A."/>
            <person name="Puhler A."/>
            <person name="Schaffer S."/>
            <person name="Tauch A."/>
            <person name="Kohler T."/>
            <person name="Brinkrolf K."/>
        </authorList>
    </citation>
    <scope>NUCLEOTIDE SEQUENCE [LARGE SCALE GENOMIC DNA]</scope>
    <source>
        <strain evidence="8">ATCC 14091 / BCRC 22168 / CBS 111 / JCM 3599 / NBRC 0793 / NRRL Y-1031 F-60-10</strain>
    </source>
</reference>
<gene>
    <name evidence="7" type="ORF">BN7_4180</name>
</gene>
<feature type="transmembrane region" description="Helical" evidence="6">
    <location>
        <begin position="420"/>
        <end position="440"/>
    </location>
</feature>
<name>K0KNP0_WICCF</name>
<keyword evidence="4 6" id="KW-1133">Transmembrane helix</keyword>
<protein>
    <submittedName>
        <fullName evidence="7">Transporter SEO1</fullName>
    </submittedName>
</protein>
<evidence type="ECO:0000256" key="5">
    <source>
        <dbReference type="ARBA" id="ARBA00023136"/>
    </source>
</evidence>
<dbReference type="EMBL" id="CAIF01000148">
    <property type="protein sequence ID" value="CCH44611.1"/>
    <property type="molecule type" value="Genomic_DNA"/>
</dbReference>
<evidence type="ECO:0000256" key="3">
    <source>
        <dbReference type="ARBA" id="ARBA00022692"/>
    </source>
</evidence>
<dbReference type="InParanoid" id="K0KNP0"/>
<dbReference type="PANTHER" id="PTHR43791">
    <property type="entry name" value="PERMEASE-RELATED"/>
    <property type="match status" value="1"/>
</dbReference>
<dbReference type="eggNOG" id="KOG2533">
    <property type="taxonomic scope" value="Eukaryota"/>
</dbReference>
<accession>K0KNP0</accession>
<feature type="transmembrane region" description="Helical" evidence="6">
    <location>
        <begin position="486"/>
        <end position="507"/>
    </location>
</feature>
<dbReference type="InterPro" id="IPR036259">
    <property type="entry name" value="MFS_trans_sf"/>
</dbReference>
<evidence type="ECO:0000313" key="7">
    <source>
        <dbReference type="EMBL" id="CCH44611.1"/>
    </source>
</evidence>
<dbReference type="Proteomes" id="UP000009328">
    <property type="component" value="Unassembled WGS sequence"/>
</dbReference>
<evidence type="ECO:0000256" key="2">
    <source>
        <dbReference type="ARBA" id="ARBA00022448"/>
    </source>
</evidence>
<feature type="transmembrane region" description="Helical" evidence="6">
    <location>
        <begin position="251"/>
        <end position="273"/>
    </location>
</feature>
<evidence type="ECO:0000256" key="6">
    <source>
        <dbReference type="SAM" id="Phobius"/>
    </source>
</evidence>
<comment type="subcellular location">
    <subcellularLocation>
        <location evidence="1">Membrane</location>
        <topology evidence="1">Multi-pass membrane protein</topology>
    </subcellularLocation>
</comment>
<dbReference type="GO" id="GO:0022857">
    <property type="term" value="F:transmembrane transporter activity"/>
    <property type="evidence" value="ECO:0007669"/>
    <property type="project" value="TreeGrafter"/>
</dbReference>
<dbReference type="PANTHER" id="PTHR43791:SF15">
    <property type="entry name" value="TRANSPORTER SEO1-RELATED"/>
    <property type="match status" value="1"/>
</dbReference>
<organism evidence="7 8">
    <name type="scientific">Wickerhamomyces ciferrii (strain ATCC 14091 / BCRC 22168 / CBS 111 / JCM 3599 / NBRC 0793 / NRRL Y-1031 F-60-10)</name>
    <name type="common">Yeast</name>
    <name type="synonym">Pichia ciferrii</name>
    <dbReference type="NCBI Taxonomy" id="1206466"/>
    <lineage>
        <taxon>Eukaryota</taxon>
        <taxon>Fungi</taxon>
        <taxon>Dikarya</taxon>
        <taxon>Ascomycota</taxon>
        <taxon>Saccharomycotina</taxon>
        <taxon>Saccharomycetes</taxon>
        <taxon>Phaffomycetales</taxon>
        <taxon>Wickerhamomycetaceae</taxon>
        <taxon>Wickerhamomyces</taxon>
    </lineage>
</organism>
<keyword evidence="2" id="KW-0813">Transport</keyword>
<proteinExistence type="predicted"/>
<feature type="transmembrane region" description="Helical" evidence="6">
    <location>
        <begin position="366"/>
        <end position="388"/>
    </location>
</feature>
<evidence type="ECO:0000256" key="4">
    <source>
        <dbReference type="ARBA" id="ARBA00022989"/>
    </source>
</evidence>
<feature type="transmembrane region" description="Helical" evidence="6">
    <location>
        <begin position="395"/>
        <end position="414"/>
    </location>
</feature>
<feature type="transmembrane region" description="Helical" evidence="6">
    <location>
        <begin position="452"/>
        <end position="474"/>
    </location>
</feature>
<dbReference type="STRING" id="1206466.K0KNP0"/>
<keyword evidence="8" id="KW-1185">Reference proteome</keyword>
<dbReference type="SUPFAM" id="SSF103473">
    <property type="entry name" value="MFS general substrate transporter"/>
    <property type="match status" value="1"/>
</dbReference>
<keyword evidence="5 6" id="KW-0472">Membrane</keyword>
<comment type="caution">
    <text evidence="7">The sequence shown here is derived from an EMBL/GenBank/DDBJ whole genome shotgun (WGS) entry which is preliminary data.</text>
</comment>
<evidence type="ECO:0000256" key="1">
    <source>
        <dbReference type="ARBA" id="ARBA00004141"/>
    </source>
</evidence>
<keyword evidence="3 6" id="KW-0812">Transmembrane</keyword>
<feature type="transmembrane region" description="Helical" evidence="6">
    <location>
        <begin position="178"/>
        <end position="197"/>
    </location>
</feature>
<evidence type="ECO:0000313" key="8">
    <source>
        <dbReference type="Proteomes" id="UP000009328"/>
    </source>
</evidence>
<dbReference type="HOGENOM" id="CLU_001265_4_2_1"/>